<geneLocation type="plasmid" evidence="9">
    <name>1</name>
</geneLocation>
<evidence type="ECO:0000256" key="6">
    <source>
        <dbReference type="PROSITE-ProRule" id="PRU00433"/>
    </source>
</evidence>
<dbReference type="EMBL" id="BPQF01000028">
    <property type="protein sequence ID" value="GJD41845.1"/>
    <property type="molecule type" value="Genomic_DNA"/>
</dbReference>
<keyword evidence="1" id="KW-0813">Transport</keyword>
<dbReference type="PRINTS" id="PR00604">
    <property type="entry name" value="CYTCHRMECIAB"/>
</dbReference>
<dbReference type="InterPro" id="IPR036909">
    <property type="entry name" value="Cyt_c-like_dom_sf"/>
</dbReference>
<dbReference type="PANTHER" id="PTHR11961">
    <property type="entry name" value="CYTOCHROME C"/>
    <property type="match status" value="1"/>
</dbReference>
<evidence type="ECO:0000256" key="3">
    <source>
        <dbReference type="ARBA" id="ARBA00022723"/>
    </source>
</evidence>
<keyword evidence="3 6" id="KW-0479">Metal-binding</keyword>
<dbReference type="GO" id="GO:0046872">
    <property type="term" value="F:metal ion binding"/>
    <property type="evidence" value="ECO:0007669"/>
    <property type="project" value="UniProtKB-KW"/>
</dbReference>
<keyword evidence="5 6" id="KW-0408">Iron</keyword>
<dbReference type="Pfam" id="PF00034">
    <property type="entry name" value="Cytochrom_C"/>
    <property type="match status" value="1"/>
</dbReference>
<dbReference type="Proteomes" id="UP001055307">
    <property type="component" value="Unassembled WGS sequence"/>
</dbReference>
<evidence type="ECO:0000256" key="2">
    <source>
        <dbReference type="ARBA" id="ARBA00022617"/>
    </source>
</evidence>
<feature type="signal peptide" evidence="7">
    <location>
        <begin position="1"/>
        <end position="20"/>
    </location>
</feature>
<reference evidence="10" key="1">
    <citation type="journal article" date="2016" name="Front. Microbiol.">
        <title>Genome Sequence of the Piezophilic, Mesophilic Sulfate-Reducing Bacterium Desulfovibrio indicus J2T.</title>
        <authorList>
            <person name="Cao J."/>
            <person name="Maignien L."/>
            <person name="Shao Z."/>
            <person name="Alain K."/>
            <person name="Jebbar M."/>
        </authorList>
    </citation>
    <scope>NUCLEOTIDE SEQUENCE</scope>
    <source>
        <strain evidence="10">DSM 21893</strain>
    </source>
</reference>
<dbReference type="InterPro" id="IPR009056">
    <property type="entry name" value="Cyt_c-like_dom"/>
</dbReference>
<dbReference type="EMBL" id="LR743510">
    <property type="protein sequence ID" value="CAA2138081.1"/>
    <property type="molecule type" value="Genomic_DNA"/>
</dbReference>
<protein>
    <submittedName>
        <fullName evidence="9">Cytochrome c-554</fullName>
    </submittedName>
</protein>
<evidence type="ECO:0000256" key="4">
    <source>
        <dbReference type="ARBA" id="ARBA00022982"/>
    </source>
</evidence>
<keyword evidence="11" id="KW-1185">Reference proteome</keyword>
<keyword evidence="9" id="KW-0614">Plasmid</keyword>
<keyword evidence="4" id="KW-0249">Electron transport</keyword>
<accession>A0A679JNA6</accession>
<evidence type="ECO:0000256" key="7">
    <source>
        <dbReference type="SAM" id="SignalP"/>
    </source>
</evidence>
<dbReference type="InterPro" id="IPR002327">
    <property type="entry name" value="Cyt_c_1A/1B"/>
</dbReference>
<evidence type="ECO:0000313" key="11">
    <source>
        <dbReference type="Proteomes" id="UP001055307"/>
    </source>
</evidence>
<evidence type="ECO:0000259" key="8">
    <source>
        <dbReference type="PROSITE" id="PS51007"/>
    </source>
</evidence>
<evidence type="ECO:0000256" key="5">
    <source>
        <dbReference type="ARBA" id="ARBA00023004"/>
    </source>
</evidence>
<sequence length="122" mass="12936">MRHLILGAALALMLPLSAQAQEAGDAAAGEKVFSACKACHNFEKNGVGPSLKGVYGEKAGEGHDGYSFSAALKNSGITWDDANLKEWLKDPKAKVPGTKMVYPGLKDDKKIADLIAYLKSKS</sequence>
<dbReference type="GO" id="GO:0009055">
    <property type="term" value="F:electron transfer activity"/>
    <property type="evidence" value="ECO:0007669"/>
    <property type="project" value="InterPro"/>
</dbReference>
<dbReference type="SUPFAM" id="SSF46626">
    <property type="entry name" value="Cytochrome c"/>
    <property type="match status" value="1"/>
</dbReference>
<dbReference type="Gene3D" id="1.10.760.10">
    <property type="entry name" value="Cytochrome c-like domain"/>
    <property type="match status" value="1"/>
</dbReference>
<evidence type="ECO:0000313" key="9">
    <source>
        <dbReference type="EMBL" id="CAA2138081.1"/>
    </source>
</evidence>
<keyword evidence="2 6" id="KW-0349">Heme</keyword>
<feature type="chain" id="PRO_5044628377" evidence="7">
    <location>
        <begin position="21"/>
        <end position="122"/>
    </location>
</feature>
<gene>
    <name evidence="9" type="ORF">MBLL_00968</name>
    <name evidence="10" type="ORF">OICFNHDK_4329</name>
</gene>
<name>A0A679JNA6_9HYPH</name>
<dbReference type="RefSeq" id="WP_018045900.1">
    <property type="nucleotide sequence ID" value="NZ_BPQF01000028.1"/>
</dbReference>
<evidence type="ECO:0000256" key="1">
    <source>
        <dbReference type="ARBA" id="ARBA00022448"/>
    </source>
</evidence>
<evidence type="ECO:0000313" key="10">
    <source>
        <dbReference type="EMBL" id="GJD41845.1"/>
    </source>
</evidence>
<organism evidence="9">
    <name type="scientific">Methylobacterium bullatum</name>
    <dbReference type="NCBI Taxonomy" id="570505"/>
    <lineage>
        <taxon>Bacteria</taxon>
        <taxon>Pseudomonadati</taxon>
        <taxon>Pseudomonadota</taxon>
        <taxon>Alphaproteobacteria</taxon>
        <taxon>Hyphomicrobiales</taxon>
        <taxon>Methylobacteriaceae</taxon>
        <taxon>Methylobacterium</taxon>
    </lineage>
</organism>
<feature type="domain" description="Cytochrome c" evidence="8">
    <location>
        <begin position="24"/>
        <end position="122"/>
    </location>
</feature>
<reference evidence="9" key="2">
    <citation type="submission" date="2019-12" db="EMBL/GenBank/DDBJ databases">
        <authorList>
            <person name="Cremers G."/>
        </authorList>
    </citation>
    <scope>NUCLEOTIDE SEQUENCE</scope>
    <source>
        <strain evidence="9">Mbul2</strain>
        <plasmid evidence="9">1</plasmid>
    </source>
</reference>
<keyword evidence="7" id="KW-0732">Signal</keyword>
<dbReference type="GO" id="GO:0020037">
    <property type="term" value="F:heme binding"/>
    <property type="evidence" value="ECO:0007669"/>
    <property type="project" value="InterPro"/>
</dbReference>
<proteinExistence type="predicted"/>
<dbReference type="PROSITE" id="PS51007">
    <property type="entry name" value="CYTC"/>
    <property type="match status" value="1"/>
</dbReference>
<reference evidence="10" key="3">
    <citation type="submission" date="2021-08" db="EMBL/GenBank/DDBJ databases">
        <authorList>
            <person name="Tani A."/>
            <person name="Ola A."/>
            <person name="Ogura Y."/>
            <person name="Katsura K."/>
            <person name="Hayashi T."/>
        </authorList>
    </citation>
    <scope>NUCLEOTIDE SEQUENCE</scope>
    <source>
        <strain evidence="10">DSM 21893</strain>
    </source>
</reference>
<dbReference type="AlphaFoldDB" id="A0A679JNA6"/>